<dbReference type="InterPro" id="IPR050725">
    <property type="entry name" value="CysQ/Inositol_MonoPase"/>
</dbReference>
<evidence type="ECO:0000256" key="16">
    <source>
        <dbReference type="ARBA" id="ARBA00044544"/>
    </source>
</evidence>
<evidence type="ECO:0000256" key="13">
    <source>
        <dbReference type="ARBA" id="ARBA00044479"/>
    </source>
</evidence>
<keyword evidence="5 18" id="KW-0479">Metal-binding</keyword>
<keyword evidence="4" id="KW-0452">Lithium</keyword>
<dbReference type="AlphaFoldDB" id="A0AAE9DGK3"/>
<dbReference type="GO" id="GO:0004441">
    <property type="term" value="F:inositol-1,4-bisphosphate 1-phosphatase activity"/>
    <property type="evidence" value="ECO:0007669"/>
    <property type="project" value="UniProtKB-EC"/>
</dbReference>
<feature type="binding site" evidence="18">
    <location>
        <position position="130"/>
    </location>
    <ligand>
        <name>Mg(2+)</name>
        <dbReference type="ChEBI" id="CHEBI:18420"/>
        <label>1</label>
        <note>catalytic</note>
    </ligand>
</feature>
<dbReference type="EC" id="3.1.3.57" evidence="15"/>
<dbReference type="PROSITE" id="PS00630">
    <property type="entry name" value="IMP_2"/>
    <property type="match status" value="1"/>
</dbReference>
<dbReference type="GO" id="GO:0008441">
    <property type="term" value="F:3'(2'),5'-bisphosphate nucleotidase activity"/>
    <property type="evidence" value="ECO:0007669"/>
    <property type="project" value="UniProtKB-EC"/>
</dbReference>
<feature type="binding site" evidence="18">
    <location>
        <position position="260"/>
    </location>
    <ligand>
        <name>Mg(2+)</name>
        <dbReference type="ChEBI" id="CHEBI:18420"/>
        <label>1</label>
        <note>catalytic</note>
    </ligand>
</feature>
<evidence type="ECO:0000256" key="15">
    <source>
        <dbReference type="ARBA" id="ARBA00044519"/>
    </source>
</evidence>
<dbReference type="Pfam" id="PF00459">
    <property type="entry name" value="Inositol_P"/>
    <property type="match status" value="1"/>
</dbReference>
<dbReference type="EMBL" id="CP090892">
    <property type="protein sequence ID" value="ULU04070.1"/>
    <property type="molecule type" value="Genomic_DNA"/>
</dbReference>
<keyword evidence="7 18" id="KW-0460">Magnesium</keyword>
<evidence type="ECO:0000256" key="5">
    <source>
        <dbReference type="ARBA" id="ARBA00022723"/>
    </source>
</evidence>
<evidence type="ECO:0000256" key="4">
    <source>
        <dbReference type="ARBA" id="ARBA00022671"/>
    </source>
</evidence>
<evidence type="ECO:0000256" key="7">
    <source>
        <dbReference type="ARBA" id="ARBA00022842"/>
    </source>
</evidence>
<dbReference type="PANTHER" id="PTHR43028">
    <property type="entry name" value="3'(2'),5'-BISPHOSPHATE NUCLEOTIDASE 1"/>
    <property type="match status" value="1"/>
</dbReference>
<evidence type="ECO:0000256" key="6">
    <source>
        <dbReference type="ARBA" id="ARBA00022801"/>
    </source>
</evidence>
<dbReference type="CDD" id="cd01640">
    <property type="entry name" value="IPPase"/>
    <property type="match status" value="1"/>
</dbReference>
<reference evidence="19 20" key="1">
    <citation type="submission" date="2022-05" db="EMBL/GenBank/DDBJ databases">
        <title>Chromosome-level reference genomes for two strains of Caenorhabditis briggsae: an improved platform for comparative genomics.</title>
        <authorList>
            <person name="Stevens L."/>
            <person name="Andersen E.C."/>
        </authorList>
    </citation>
    <scope>NUCLEOTIDE SEQUENCE [LARGE SCALE GENOMIC DNA]</scope>
    <source>
        <strain evidence="19">QX1410_ONT</strain>
        <tissue evidence="19">Whole-organism</tissue>
    </source>
</reference>
<accession>A0AAE9DGK3</accession>
<comment type="catalytic activity">
    <reaction evidence="11">
        <text>adenosine 2',5'-bisphosphate + H2O = AMP + phosphate</text>
        <dbReference type="Rhea" id="RHEA:77643"/>
        <dbReference type="ChEBI" id="CHEBI:15377"/>
        <dbReference type="ChEBI" id="CHEBI:43474"/>
        <dbReference type="ChEBI" id="CHEBI:194156"/>
        <dbReference type="ChEBI" id="CHEBI:456215"/>
        <dbReference type="EC" id="3.1.3.7"/>
    </reaction>
    <physiologicalReaction direction="left-to-right" evidence="11">
        <dbReference type="Rhea" id="RHEA:77644"/>
    </physiologicalReaction>
</comment>
<dbReference type="GO" id="GO:0046872">
    <property type="term" value="F:metal ion binding"/>
    <property type="evidence" value="ECO:0007669"/>
    <property type="project" value="UniProtKB-KW"/>
</dbReference>
<comment type="similarity">
    <text evidence="2">Belongs to the inositol monophosphatase superfamily.</text>
</comment>
<protein>
    <recommendedName>
        <fullName evidence="8">3'(2'),5'-bisphosphate nucleotidase 1</fullName>
        <ecNumber evidence="15">3.1.3.57</ecNumber>
        <ecNumber evidence="3">3.1.3.7</ecNumber>
    </recommendedName>
    <alternativeName>
        <fullName evidence="16">3'-phosphoadenosine 5'-phosphate phosphatase</fullName>
    </alternativeName>
    <alternativeName>
        <fullName evidence="9">Bisphosphate 3'-nucleotidase 1</fullName>
    </alternativeName>
    <alternativeName>
        <fullName evidence="17">Inositol-polyphosphate 1-phosphatase</fullName>
    </alternativeName>
</protein>
<evidence type="ECO:0000256" key="18">
    <source>
        <dbReference type="PIRSR" id="PIRSR600760-2"/>
    </source>
</evidence>
<evidence type="ECO:0000256" key="8">
    <source>
        <dbReference type="ARBA" id="ARBA00040342"/>
    </source>
</evidence>
<proteinExistence type="inferred from homology"/>
<dbReference type="Gene3D" id="3.40.190.80">
    <property type="match status" value="1"/>
</dbReference>
<name>A0AAE9DGK3_CAEBR</name>
<evidence type="ECO:0000256" key="17">
    <source>
        <dbReference type="ARBA" id="ARBA00044554"/>
    </source>
</evidence>
<dbReference type="Proteomes" id="UP000827892">
    <property type="component" value="Chromosome II"/>
</dbReference>
<dbReference type="InterPro" id="IPR020550">
    <property type="entry name" value="Inositol_monophosphatase_CS"/>
</dbReference>
<dbReference type="InterPro" id="IPR000760">
    <property type="entry name" value="Inositol_monophosphatase-like"/>
</dbReference>
<evidence type="ECO:0000256" key="3">
    <source>
        <dbReference type="ARBA" id="ARBA00012633"/>
    </source>
</evidence>
<dbReference type="Gene3D" id="3.30.540.10">
    <property type="entry name" value="Fructose-1,6-Bisphosphatase, subunit A, domain 1"/>
    <property type="match status" value="1"/>
</dbReference>
<feature type="binding site" evidence="18">
    <location>
        <position position="131"/>
    </location>
    <ligand>
        <name>Mg(2+)</name>
        <dbReference type="ChEBI" id="CHEBI:18420"/>
        <label>1</label>
        <note>catalytic</note>
    </ligand>
</feature>
<evidence type="ECO:0000256" key="9">
    <source>
        <dbReference type="ARBA" id="ARBA00041815"/>
    </source>
</evidence>
<dbReference type="PANTHER" id="PTHR43028:SF5">
    <property type="entry name" value="3'(2'),5'-BISPHOSPHATE NUCLEOTIDASE 1"/>
    <property type="match status" value="1"/>
</dbReference>
<organism evidence="19 20">
    <name type="scientific">Caenorhabditis briggsae</name>
    <dbReference type="NCBI Taxonomy" id="6238"/>
    <lineage>
        <taxon>Eukaryota</taxon>
        <taxon>Metazoa</taxon>
        <taxon>Ecdysozoa</taxon>
        <taxon>Nematoda</taxon>
        <taxon>Chromadorea</taxon>
        <taxon>Rhabditida</taxon>
        <taxon>Rhabditina</taxon>
        <taxon>Rhabditomorpha</taxon>
        <taxon>Rhabditoidea</taxon>
        <taxon>Rhabditidae</taxon>
        <taxon>Peloderinae</taxon>
        <taxon>Caenorhabditis</taxon>
    </lineage>
</organism>
<dbReference type="GO" id="GO:0046854">
    <property type="term" value="P:phosphatidylinositol phosphate biosynthetic process"/>
    <property type="evidence" value="ECO:0007669"/>
    <property type="project" value="InterPro"/>
</dbReference>
<comment type="cofactor">
    <cofactor evidence="1 18">
        <name>Mg(2+)</name>
        <dbReference type="ChEBI" id="CHEBI:18420"/>
    </cofactor>
</comment>
<sequence>MSALSSQSEMFNKASFLTRLVASSVRVSEAAGGIIKNVMAGGDLKIVDKAETGSGYDPQTEADRRAQYCIVQSLQKHFNNITIIGEEEDTTACPEVELGFNEDVLLTDRLISPELAQIKENEVVVWVDPLDGTSEVALAVKNKNLALLEQVTVLIGIAYKGRPVAGIIHQPYHSTSGRTVWAIKGCGVHGLVPATGNTQKTVVTTRSHLSESVSSALEALKTRNLADNVEKVGGAGFKVLKVLEGCAAYVFASAGCKKWDTCAVEAVLTAAGGRLTDISGREIRYEPDVQLNNTGGVLATASWVKHQEYIETIPKDIKNNLPEVASKK</sequence>
<comment type="catalytic activity">
    <reaction evidence="10">
        <text>1D-myo-inositol 1,3,4-trisphosphate + H2O = 1D-myo-inositol 3,4-bisphosphate + phosphate</text>
        <dbReference type="Rhea" id="RHEA:70319"/>
        <dbReference type="ChEBI" id="CHEBI:15377"/>
        <dbReference type="ChEBI" id="CHEBI:43474"/>
        <dbReference type="ChEBI" id="CHEBI:58414"/>
        <dbReference type="ChEBI" id="CHEBI:83241"/>
    </reaction>
    <physiologicalReaction direction="left-to-right" evidence="10">
        <dbReference type="Rhea" id="RHEA:70320"/>
    </physiologicalReaction>
</comment>
<dbReference type="FunFam" id="3.30.540.10:FF:000023">
    <property type="entry name" value="Protein CBR-TAG-231"/>
    <property type="match status" value="1"/>
</dbReference>
<evidence type="ECO:0000256" key="14">
    <source>
        <dbReference type="ARBA" id="ARBA00044484"/>
    </source>
</evidence>
<gene>
    <name evidence="19" type="ORF">L3Y34_017101</name>
</gene>
<evidence type="ECO:0000256" key="12">
    <source>
        <dbReference type="ARBA" id="ARBA00044478"/>
    </source>
</evidence>
<feature type="binding site" evidence="18">
    <location>
        <position position="86"/>
    </location>
    <ligand>
        <name>Mg(2+)</name>
        <dbReference type="ChEBI" id="CHEBI:18420"/>
        <label>1</label>
        <note>catalytic</note>
    </ligand>
</feature>
<evidence type="ECO:0000256" key="1">
    <source>
        <dbReference type="ARBA" id="ARBA00001946"/>
    </source>
</evidence>
<comment type="catalytic activity">
    <reaction evidence="12">
        <text>1D-myo-inositol 1,4-bisphosphate + H2O = 1D-myo-inositol 4-phosphate + phosphate</text>
        <dbReference type="Rhea" id="RHEA:15553"/>
        <dbReference type="ChEBI" id="CHEBI:15377"/>
        <dbReference type="ChEBI" id="CHEBI:43474"/>
        <dbReference type="ChEBI" id="CHEBI:58282"/>
        <dbReference type="ChEBI" id="CHEBI:58469"/>
        <dbReference type="EC" id="3.1.3.57"/>
    </reaction>
    <physiologicalReaction direction="left-to-right" evidence="12">
        <dbReference type="Rhea" id="RHEA:15554"/>
    </physiologicalReaction>
</comment>
<evidence type="ECO:0000256" key="10">
    <source>
        <dbReference type="ARBA" id="ARBA00044465"/>
    </source>
</evidence>
<dbReference type="SUPFAM" id="SSF56655">
    <property type="entry name" value="Carbohydrate phosphatase"/>
    <property type="match status" value="1"/>
</dbReference>
<comment type="catalytic activity">
    <reaction evidence="14">
        <text>3'-phosphoadenylyl sulfate + H2O = adenosine 5'-phosphosulfate + phosphate</text>
        <dbReference type="Rhea" id="RHEA:77639"/>
        <dbReference type="ChEBI" id="CHEBI:15377"/>
        <dbReference type="ChEBI" id="CHEBI:43474"/>
        <dbReference type="ChEBI" id="CHEBI:58243"/>
        <dbReference type="ChEBI" id="CHEBI:58339"/>
        <dbReference type="EC" id="3.1.3.7"/>
    </reaction>
    <physiologicalReaction direction="left-to-right" evidence="14">
        <dbReference type="Rhea" id="RHEA:77640"/>
    </physiologicalReaction>
</comment>
<evidence type="ECO:0000256" key="2">
    <source>
        <dbReference type="ARBA" id="ARBA00009759"/>
    </source>
</evidence>
<dbReference type="PRINTS" id="PR00377">
    <property type="entry name" value="IMPHPHTASES"/>
</dbReference>
<feature type="binding site" evidence="18">
    <location>
        <position position="128"/>
    </location>
    <ligand>
        <name>Mg(2+)</name>
        <dbReference type="ChEBI" id="CHEBI:18420"/>
        <label>1</label>
        <note>catalytic</note>
    </ligand>
</feature>
<dbReference type="FunFam" id="3.40.190.80:FF:000006">
    <property type="entry name" value="Bisphosphate nucleotidase 1"/>
    <property type="match status" value="1"/>
</dbReference>
<evidence type="ECO:0000313" key="20">
    <source>
        <dbReference type="Proteomes" id="UP000827892"/>
    </source>
</evidence>
<dbReference type="EC" id="3.1.3.7" evidence="3"/>
<comment type="catalytic activity">
    <reaction evidence="13">
        <text>adenosine 3',5'-bisphosphate + H2O = AMP + phosphate</text>
        <dbReference type="Rhea" id="RHEA:10040"/>
        <dbReference type="ChEBI" id="CHEBI:15377"/>
        <dbReference type="ChEBI" id="CHEBI:43474"/>
        <dbReference type="ChEBI" id="CHEBI:58343"/>
        <dbReference type="ChEBI" id="CHEBI:456215"/>
        <dbReference type="EC" id="3.1.3.7"/>
    </reaction>
    <physiologicalReaction direction="left-to-right" evidence="13">
        <dbReference type="Rhea" id="RHEA:10041"/>
    </physiologicalReaction>
</comment>
<keyword evidence="6" id="KW-0378">Hydrolase</keyword>
<evidence type="ECO:0000256" key="11">
    <source>
        <dbReference type="ARBA" id="ARBA00044466"/>
    </source>
</evidence>
<evidence type="ECO:0000313" key="19">
    <source>
        <dbReference type="EMBL" id="ULU04070.1"/>
    </source>
</evidence>